<dbReference type="FunCoup" id="A9TG04">
    <property type="interactions" value="1193"/>
</dbReference>
<feature type="coiled-coil region" evidence="8">
    <location>
        <begin position="246"/>
        <end position="349"/>
    </location>
</feature>
<keyword evidence="3 10" id="KW-0812">Transmembrane</keyword>
<feature type="compositionally biased region" description="Low complexity" evidence="9">
    <location>
        <begin position="631"/>
        <end position="643"/>
    </location>
</feature>
<dbReference type="Gramene" id="Pp3c13_20520V3.1">
    <property type="protein sequence ID" value="Pp3c13_20520V3.1"/>
    <property type="gene ID" value="Pp3c13_20520"/>
</dbReference>
<dbReference type="EnsemblPlants" id="Pp3c13_20520V3.1">
    <property type="protein sequence ID" value="Pp3c13_20520V3.1"/>
    <property type="gene ID" value="Pp3c13_20520"/>
</dbReference>
<dbReference type="Gramene" id="Pp3c13_20520V3.2">
    <property type="protein sequence ID" value="Pp3c13_20520V3.2"/>
    <property type="gene ID" value="Pp3c13_20520"/>
</dbReference>
<evidence type="ECO:0000256" key="5">
    <source>
        <dbReference type="ARBA" id="ARBA00023054"/>
    </source>
</evidence>
<evidence type="ECO:0000313" key="12">
    <source>
        <dbReference type="EnsemblPlants" id="Pp3c13_20520V3.1"/>
    </source>
</evidence>
<name>A9TG04_PHYPA</name>
<feature type="compositionally biased region" description="Polar residues" evidence="9">
    <location>
        <begin position="447"/>
        <end position="459"/>
    </location>
</feature>
<keyword evidence="2" id="KW-1003">Cell membrane</keyword>
<keyword evidence="13" id="KW-1185">Reference proteome</keyword>
<feature type="compositionally biased region" description="Basic and acidic residues" evidence="9">
    <location>
        <begin position="491"/>
        <end position="504"/>
    </location>
</feature>
<feature type="transmembrane region" description="Helical" evidence="10">
    <location>
        <begin position="662"/>
        <end position="681"/>
    </location>
</feature>
<dbReference type="RefSeq" id="XP_024392542.1">
    <property type="nucleotide sequence ID" value="XM_024536774.2"/>
</dbReference>
<evidence type="ECO:0000256" key="10">
    <source>
        <dbReference type="SAM" id="Phobius"/>
    </source>
</evidence>
<proteinExistence type="inferred from homology"/>
<dbReference type="OMA" id="NAGFHHN"/>
<protein>
    <submittedName>
        <fullName evidence="11 12">Uncharacterized protein</fullName>
    </submittedName>
</protein>
<sequence length="709" mass="78461">MVSTIETAHEAMKEQDGEFNVMTAGADTDKQSTDDAVPVFPEDLVSETNVKIDGEAGNSASAPEADNEVPDVKKAEAVGSTDWNNAPVAGWASAEVDAPAVESGVLGSAPVENPPLQVYNFYMVRVPRPTDKQGKVEISSAEQQLQDKTDLRNAHNNTVQAARVRRNEAFEKLKAARQVERDWLTQVRAKQEEMKPLRDSLRKLKEAGREVREKSRDMPTSEEELDHRIASLEWRIQHESIPLKEEKQLMREIKALQASRETVRANAPLFAQVHDALGQRDELEAALKPLDAEYKKLDLELNAAKKVREQAEKEYDQMNSALSAVQDKLQSANDKRQEAYVHKKSLKEQEYLRMKDFYDNKRDIQEAKMLANKPNNRKEVEEYCNAQLERMLELWNTDEEWRKNYVKDNEWSTVRRFGTFDGRGLAPDEARPILPGNGFVPFAAGPASSQQNGGRSVGNQREAVPAKAEEVVAKGGKEKISSDPTIAVEKSVSKQDREAVKEPEASTPVLMEPVKSKEELEREALELKEQRRAVEMAKAKEAEERKKRLAEKAQAKALARAQKEAEKKEKEKEKKALKKAAAVTPLESESAAEKAPTAESNGNGSSAEVEEQVAKEVKVSSSQRKRGMTNASKAAAKIARAKAPMPSVRAKQQKVLGMPVQWAVGAAVGAVLLAVLVYFLLSRSSASGSGGFEDGARSNARPGASSESF</sequence>
<dbReference type="AlphaFoldDB" id="A9TG04"/>
<dbReference type="Proteomes" id="UP000006727">
    <property type="component" value="Chromosome 13"/>
</dbReference>
<dbReference type="GeneID" id="112290493"/>
<organism evidence="11">
    <name type="scientific">Physcomitrium patens</name>
    <name type="common">Spreading-leaved earth moss</name>
    <name type="synonym">Physcomitrella patens</name>
    <dbReference type="NCBI Taxonomy" id="3218"/>
    <lineage>
        <taxon>Eukaryota</taxon>
        <taxon>Viridiplantae</taxon>
        <taxon>Streptophyta</taxon>
        <taxon>Embryophyta</taxon>
        <taxon>Bryophyta</taxon>
        <taxon>Bryophytina</taxon>
        <taxon>Bryopsida</taxon>
        <taxon>Funariidae</taxon>
        <taxon>Funariales</taxon>
        <taxon>Funariaceae</taxon>
        <taxon>Physcomitrium</taxon>
    </lineage>
</organism>
<dbReference type="eggNOG" id="ENOG502QPUC">
    <property type="taxonomic scope" value="Eukaryota"/>
</dbReference>
<dbReference type="PaxDb" id="3218-PP1S223_23V6.2"/>
<dbReference type="KEGG" id="ppp:112290493"/>
<feature type="coiled-coil region" evidence="8">
    <location>
        <begin position="187"/>
        <end position="217"/>
    </location>
</feature>
<keyword evidence="6 10" id="KW-0472">Membrane</keyword>
<evidence type="ECO:0000256" key="3">
    <source>
        <dbReference type="ARBA" id="ARBA00022692"/>
    </source>
</evidence>
<comment type="similarity">
    <text evidence="7">Belongs to the plant Proton pump-interactor protein family.</text>
</comment>
<evidence type="ECO:0000256" key="1">
    <source>
        <dbReference type="ARBA" id="ARBA00004162"/>
    </source>
</evidence>
<evidence type="ECO:0000256" key="6">
    <source>
        <dbReference type="ARBA" id="ARBA00023136"/>
    </source>
</evidence>
<comment type="subcellular location">
    <subcellularLocation>
        <location evidence="1">Cell membrane</location>
        <topology evidence="1">Single-pass membrane protein</topology>
    </subcellularLocation>
</comment>
<feature type="compositionally biased region" description="Basic and acidic residues" evidence="9">
    <location>
        <begin position="467"/>
        <end position="481"/>
    </location>
</feature>
<keyword evidence="5 8" id="KW-0175">Coiled coil</keyword>
<evidence type="ECO:0000313" key="11">
    <source>
        <dbReference type="EMBL" id="PNR42801.1"/>
    </source>
</evidence>
<dbReference type="EnsemblPlants" id="Pp3c13_20520V3.2">
    <property type="protein sequence ID" value="Pp3c13_20520V3.2"/>
    <property type="gene ID" value="Pp3c13_20520"/>
</dbReference>
<feature type="compositionally biased region" description="Basic and acidic residues" evidence="9">
    <location>
        <begin position="514"/>
        <end position="554"/>
    </location>
</feature>
<evidence type="ECO:0000256" key="9">
    <source>
        <dbReference type="SAM" id="MobiDB-lite"/>
    </source>
</evidence>
<dbReference type="OrthoDB" id="2195113at2759"/>
<evidence type="ECO:0000313" key="13">
    <source>
        <dbReference type="Proteomes" id="UP000006727"/>
    </source>
</evidence>
<reference evidence="11 13" key="1">
    <citation type="journal article" date="2008" name="Science">
        <title>The Physcomitrella genome reveals evolutionary insights into the conquest of land by plants.</title>
        <authorList>
            <person name="Rensing S."/>
            <person name="Lang D."/>
            <person name="Zimmer A."/>
            <person name="Terry A."/>
            <person name="Salamov A."/>
            <person name="Shapiro H."/>
            <person name="Nishiyama T."/>
            <person name="Perroud P.-F."/>
            <person name="Lindquist E."/>
            <person name="Kamisugi Y."/>
            <person name="Tanahashi T."/>
            <person name="Sakakibara K."/>
            <person name="Fujita T."/>
            <person name="Oishi K."/>
            <person name="Shin-I T."/>
            <person name="Kuroki Y."/>
            <person name="Toyoda A."/>
            <person name="Suzuki Y."/>
            <person name="Hashimoto A."/>
            <person name="Yamaguchi K."/>
            <person name="Sugano A."/>
            <person name="Kohara Y."/>
            <person name="Fujiyama A."/>
            <person name="Anterola A."/>
            <person name="Aoki S."/>
            <person name="Ashton N."/>
            <person name="Barbazuk W.B."/>
            <person name="Barker E."/>
            <person name="Bennetzen J."/>
            <person name="Bezanilla M."/>
            <person name="Blankenship R."/>
            <person name="Cho S.H."/>
            <person name="Dutcher S."/>
            <person name="Estelle M."/>
            <person name="Fawcett J.A."/>
            <person name="Gundlach H."/>
            <person name="Hanada K."/>
            <person name="Heyl A."/>
            <person name="Hicks K.A."/>
            <person name="Hugh J."/>
            <person name="Lohr M."/>
            <person name="Mayer K."/>
            <person name="Melkozernov A."/>
            <person name="Murata T."/>
            <person name="Nelson D."/>
            <person name="Pils B."/>
            <person name="Prigge M."/>
            <person name="Reiss B."/>
            <person name="Renner T."/>
            <person name="Rombauts S."/>
            <person name="Rushton P."/>
            <person name="Sanderfoot A."/>
            <person name="Schween G."/>
            <person name="Shiu S.-H."/>
            <person name="Stueber K."/>
            <person name="Theodoulou F.L."/>
            <person name="Tu H."/>
            <person name="Van de Peer Y."/>
            <person name="Verrier P.J."/>
            <person name="Waters E."/>
            <person name="Wood A."/>
            <person name="Yang L."/>
            <person name="Cove D."/>
            <person name="Cuming A."/>
            <person name="Hasebe M."/>
            <person name="Lucas S."/>
            <person name="Mishler D.B."/>
            <person name="Reski R."/>
            <person name="Grigoriev I."/>
            <person name="Quatrano R.S."/>
            <person name="Boore J.L."/>
        </authorList>
    </citation>
    <scope>NUCLEOTIDE SEQUENCE [LARGE SCALE GENOMIC DNA]</scope>
    <source>
        <strain evidence="12 13">cv. Gransden 2004</strain>
    </source>
</reference>
<feature type="region of interest" description="Disordered" evidence="9">
    <location>
        <begin position="444"/>
        <end position="648"/>
    </location>
</feature>
<evidence type="ECO:0000256" key="4">
    <source>
        <dbReference type="ARBA" id="ARBA00022989"/>
    </source>
</evidence>
<keyword evidence="4 10" id="KW-1133">Transmembrane helix</keyword>
<dbReference type="GO" id="GO:0005886">
    <property type="term" value="C:plasma membrane"/>
    <property type="evidence" value="ECO:0007669"/>
    <property type="project" value="UniProtKB-SubCell"/>
</dbReference>
<reference evidence="12" key="3">
    <citation type="submission" date="2020-12" db="UniProtKB">
        <authorList>
            <consortium name="EnsemblPlants"/>
        </authorList>
    </citation>
    <scope>IDENTIFICATION</scope>
</reference>
<gene>
    <name evidence="12" type="primary">LOC112290493</name>
    <name evidence="11" type="ORF">PHYPA_017632</name>
</gene>
<dbReference type="PANTHER" id="PTHR32219">
    <property type="entry name" value="RNA-BINDING PROTEIN YLMH-RELATED"/>
    <property type="match status" value="1"/>
</dbReference>
<feature type="region of interest" description="Disordered" evidence="9">
    <location>
        <begin position="48"/>
        <end position="70"/>
    </location>
</feature>
<dbReference type="Gramene" id="Pp3c13_20520V3.4">
    <property type="protein sequence ID" value="Pp3c13_20520V3.4"/>
    <property type="gene ID" value="Pp3c13_20520"/>
</dbReference>
<dbReference type="InterPro" id="IPR055282">
    <property type="entry name" value="PPI1-4"/>
</dbReference>
<evidence type="ECO:0000256" key="7">
    <source>
        <dbReference type="ARBA" id="ARBA00038080"/>
    </source>
</evidence>
<evidence type="ECO:0000256" key="8">
    <source>
        <dbReference type="SAM" id="Coils"/>
    </source>
</evidence>
<evidence type="ECO:0000256" key="2">
    <source>
        <dbReference type="ARBA" id="ARBA00022475"/>
    </source>
</evidence>
<dbReference type="EMBL" id="ABEU02000013">
    <property type="protein sequence ID" value="PNR42801.1"/>
    <property type="molecule type" value="Genomic_DNA"/>
</dbReference>
<feature type="region of interest" description="Disordered" evidence="9">
    <location>
        <begin position="685"/>
        <end position="709"/>
    </location>
</feature>
<accession>A9TG04</accession>
<feature type="compositionally biased region" description="Basic and acidic residues" evidence="9">
    <location>
        <begin position="561"/>
        <end position="574"/>
    </location>
</feature>
<dbReference type="PANTHER" id="PTHR32219:SF3">
    <property type="entry name" value="CALPONIN-LIKE DOMAIN PROTEIN"/>
    <property type="match status" value="1"/>
</dbReference>
<reference evidence="11 13" key="2">
    <citation type="journal article" date="2018" name="Plant J.">
        <title>The Physcomitrella patens chromosome-scale assembly reveals moss genome structure and evolution.</title>
        <authorList>
            <person name="Lang D."/>
            <person name="Ullrich K.K."/>
            <person name="Murat F."/>
            <person name="Fuchs J."/>
            <person name="Jenkins J."/>
            <person name="Haas F.B."/>
            <person name="Piednoel M."/>
            <person name="Gundlach H."/>
            <person name="Van Bel M."/>
            <person name="Meyberg R."/>
            <person name="Vives C."/>
            <person name="Morata J."/>
            <person name="Symeonidi A."/>
            <person name="Hiss M."/>
            <person name="Muchero W."/>
            <person name="Kamisugi Y."/>
            <person name="Saleh O."/>
            <person name="Blanc G."/>
            <person name="Decker E.L."/>
            <person name="van Gessel N."/>
            <person name="Grimwood J."/>
            <person name="Hayes R.D."/>
            <person name="Graham S.W."/>
            <person name="Gunter L.E."/>
            <person name="McDaniel S.F."/>
            <person name="Hoernstein S.N.W."/>
            <person name="Larsson A."/>
            <person name="Li F.W."/>
            <person name="Perroud P.F."/>
            <person name="Phillips J."/>
            <person name="Ranjan P."/>
            <person name="Rokshar D.S."/>
            <person name="Rothfels C.J."/>
            <person name="Schneider L."/>
            <person name="Shu S."/>
            <person name="Stevenson D.W."/>
            <person name="Thummler F."/>
            <person name="Tillich M."/>
            <person name="Villarreal Aguilar J.C."/>
            <person name="Widiez T."/>
            <person name="Wong G.K."/>
            <person name="Wymore A."/>
            <person name="Zhang Y."/>
            <person name="Zimmer A.D."/>
            <person name="Quatrano R.S."/>
            <person name="Mayer K.F.X."/>
            <person name="Goodstein D."/>
            <person name="Casacuberta J.M."/>
            <person name="Vandepoele K."/>
            <person name="Reski R."/>
            <person name="Cuming A.C."/>
            <person name="Tuskan G.A."/>
            <person name="Maumus F."/>
            <person name="Salse J."/>
            <person name="Schmutz J."/>
            <person name="Rensing S.A."/>
        </authorList>
    </citation>
    <scope>NUCLEOTIDE SEQUENCE [LARGE SCALE GENOMIC DNA]</scope>
    <source>
        <strain evidence="12 13">cv. Gransden 2004</strain>
    </source>
</reference>
<dbReference type="EnsemblPlants" id="Pp3c13_20520V3.4">
    <property type="protein sequence ID" value="Pp3c13_20520V3.4"/>
    <property type="gene ID" value="Pp3c13_20520"/>
</dbReference>